<evidence type="ECO:0000313" key="2">
    <source>
        <dbReference type="EMBL" id="MBE1556260.1"/>
    </source>
</evidence>
<dbReference type="EMBL" id="JADBEL010000023">
    <property type="protein sequence ID" value="MBE1556260.1"/>
    <property type="molecule type" value="Genomic_DNA"/>
</dbReference>
<evidence type="ECO:0000256" key="1">
    <source>
        <dbReference type="SAM" id="Phobius"/>
    </source>
</evidence>
<proteinExistence type="predicted"/>
<dbReference type="AlphaFoldDB" id="A0A927REE8"/>
<keyword evidence="3" id="KW-1185">Reference proteome</keyword>
<reference evidence="2" key="1">
    <citation type="submission" date="2020-10" db="EMBL/GenBank/DDBJ databases">
        <title>Genomic Encyclopedia of Type Strains, Phase IV (KMG-IV): sequencing the most valuable type-strain genomes for metagenomic binning, comparative biology and taxonomic classification.</title>
        <authorList>
            <person name="Goeker M."/>
        </authorList>
    </citation>
    <scope>NUCLEOTIDE SEQUENCE</scope>
    <source>
        <strain evidence="2">DSM 13886</strain>
    </source>
</reference>
<feature type="transmembrane region" description="Helical" evidence="1">
    <location>
        <begin position="6"/>
        <end position="26"/>
    </location>
</feature>
<sequence>MDLFLVIIDSLVIFLYIILIALISPYMMRLLKKRNCDLFFQLIPVLSVILMTSIAISFGYDGFKETLFFRLICIISFSLLVSLLFLTLIMKKLSKENYEKLLARLYSFRKRKEISLPK</sequence>
<name>A0A927REE8_9BACL</name>
<gene>
    <name evidence="2" type="ORF">H4683_003383</name>
</gene>
<evidence type="ECO:0000313" key="3">
    <source>
        <dbReference type="Proteomes" id="UP000658225"/>
    </source>
</evidence>
<protein>
    <submittedName>
        <fullName evidence="2">Cation transporter</fullName>
    </submittedName>
</protein>
<dbReference type="Proteomes" id="UP000658225">
    <property type="component" value="Unassembled WGS sequence"/>
</dbReference>
<dbReference type="RefSeq" id="WP_192599919.1">
    <property type="nucleotide sequence ID" value="NZ_JADBEL010000023.1"/>
</dbReference>
<organism evidence="2 3">
    <name type="scientific">Sporosarcina limicola</name>
    <dbReference type="NCBI Taxonomy" id="34101"/>
    <lineage>
        <taxon>Bacteria</taxon>
        <taxon>Bacillati</taxon>
        <taxon>Bacillota</taxon>
        <taxon>Bacilli</taxon>
        <taxon>Bacillales</taxon>
        <taxon>Caryophanaceae</taxon>
        <taxon>Sporosarcina</taxon>
    </lineage>
</organism>
<feature type="transmembrane region" description="Helical" evidence="1">
    <location>
        <begin position="66"/>
        <end position="90"/>
    </location>
</feature>
<keyword evidence="1" id="KW-1133">Transmembrane helix</keyword>
<accession>A0A927REE8</accession>
<comment type="caution">
    <text evidence="2">The sequence shown here is derived from an EMBL/GenBank/DDBJ whole genome shotgun (WGS) entry which is preliminary data.</text>
</comment>
<keyword evidence="1" id="KW-0812">Transmembrane</keyword>
<feature type="transmembrane region" description="Helical" evidence="1">
    <location>
        <begin position="38"/>
        <end position="60"/>
    </location>
</feature>
<keyword evidence="1" id="KW-0472">Membrane</keyword>